<evidence type="ECO:0000256" key="1">
    <source>
        <dbReference type="SAM" id="MobiDB-lite"/>
    </source>
</evidence>
<gene>
    <name evidence="2" type="ORF">F1C12_03435</name>
</gene>
<proteinExistence type="predicted"/>
<dbReference type="AlphaFoldDB" id="A0A7G6Y716"/>
<feature type="region of interest" description="Disordered" evidence="1">
    <location>
        <begin position="48"/>
        <end position="97"/>
    </location>
</feature>
<feature type="compositionally biased region" description="Low complexity" evidence="1">
    <location>
        <begin position="84"/>
        <end position="93"/>
    </location>
</feature>
<feature type="compositionally biased region" description="Basic and acidic residues" evidence="1">
    <location>
        <begin position="62"/>
        <end position="83"/>
    </location>
</feature>
<dbReference type="EMBL" id="CP043641">
    <property type="protein sequence ID" value="QNE34281.1"/>
    <property type="molecule type" value="Genomic_DNA"/>
</dbReference>
<sequence>MAKKKAEKDAEKALITARAAVDEAQRLVKKLDKKTRKEADDLAAALEQAAKDAKKASQRARKTAEAAAKDAKEKAQAARERARTAASAPAASTGIPTFRDLRDRAKAQGIQGYSRMNKAQLLHALGEG</sequence>
<evidence type="ECO:0008006" key="4">
    <source>
        <dbReference type="Google" id="ProtNLM"/>
    </source>
</evidence>
<dbReference type="RefSeq" id="WP_185277448.1">
    <property type="nucleotide sequence ID" value="NZ_CP043641.1"/>
</dbReference>
<evidence type="ECO:0000313" key="2">
    <source>
        <dbReference type="EMBL" id="QNE34281.1"/>
    </source>
</evidence>
<evidence type="ECO:0000313" key="3">
    <source>
        <dbReference type="Proteomes" id="UP000515511"/>
    </source>
</evidence>
<protein>
    <recommendedName>
        <fullName evidence="4">Rho termination factor N-terminal domain-containing protein</fullName>
    </recommendedName>
</protein>
<accession>A0A7G6Y716</accession>
<dbReference type="KEGG" id="lse:F1C12_03435"/>
<reference evidence="3" key="1">
    <citation type="submission" date="2019-09" db="EMBL/GenBank/DDBJ databases">
        <title>Antimicrobial potential of Antarctic Bacteria.</title>
        <authorList>
            <person name="Benaud N."/>
            <person name="Edwards R.J."/>
            <person name="Ferrari B.C."/>
        </authorList>
    </citation>
    <scope>NUCLEOTIDE SEQUENCE [LARGE SCALE GENOMIC DNA]</scope>
    <source>
        <strain evidence="3">INR9</strain>
    </source>
</reference>
<dbReference type="Proteomes" id="UP000515511">
    <property type="component" value="Chromosome"/>
</dbReference>
<organism evidence="2 3">
    <name type="scientific">Leifsonia shinshuensis</name>
    <dbReference type="NCBI Taxonomy" id="150026"/>
    <lineage>
        <taxon>Bacteria</taxon>
        <taxon>Bacillati</taxon>
        <taxon>Actinomycetota</taxon>
        <taxon>Actinomycetes</taxon>
        <taxon>Micrococcales</taxon>
        <taxon>Microbacteriaceae</taxon>
        <taxon>Leifsonia</taxon>
    </lineage>
</organism>
<name>A0A7G6Y716_9MICO</name>